<accession>A0A2G9PPM5</accession>
<name>A0A2G9PPM5_AQUCT</name>
<keyword evidence="1" id="KW-0812">Transmembrane</keyword>
<feature type="transmembrane region" description="Helical" evidence="1">
    <location>
        <begin position="6"/>
        <end position="29"/>
    </location>
</feature>
<dbReference type="EMBL" id="KV922552">
    <property type="protein sequence ID" value="PIO04793.1"/>
    <property type="molecule type" value="Genomic_DNA"/>
</dbReference>
<keyword evidence="1" id="KW-0472">Membrane</keyword>
<gene>
    <name evidence="2" type="ORF">AB205_0219470</name>
</gene>
<evidence type="ECO:0000313" key="2">
    <source>
        <dbReference type="EMBL" id="PIO04793.1"/>
    </source>
</evidence>
<proteinExistence type="predicted"/>
<reference evidence="3" key="1">
    <citation type="journal article" date="2017" name="Nat. Commun.">
        <title>The North American bullfrog draft genome provides insight into hormonal regulation of long noncoding RNA.</title>
        <authorList>
            <person name="Hammond S.A."/>
            <person name="Warren R.L."/>
            <person name="Vandervalk B.P."/>
            <person name="Kucuk E."/>
            <person name="Khan H."/>
            <person name="Gibb E.A."/>
            <person name="Pandoh P."/>
            <person name="Kirk H."/>
            <person name="Zhao Y."/>
            <person name="Jones M."/>
            <person name="Mungall A.J."/>
            <person name="Coope R."/>
            <person name="Pleasance S."/>
            <person name="Moore R.A."/>
            <person name="Holt R.A."/>
            <person name="Round J.M."/>
            <person name="Ohora S."/>
            <person name="Walle B.V."/>
            <person name="Veldhoen N."/>
            <person name="Helbing C.C."/>
            <person name="Birol I."/>
        </authorList>
    </citation>
    <scope>NUCLEOTIDE SEQUENCE [LARGE SCALE GENOMIC DNA]</scope>
</reference>
<keyword evidence="3" id="KW-1185">Reference proteome</keyword>
<keyword evidence="1" id="KW-1133">Transmembrane helix</keyword>
<dbReference type="AlphaFoldDB" id="A0A2G9PPM5"/>
<sequence length="31" mass="3557">MYIPALPVLHFNPCSVLGMLHFTTGLLFYNF</sequence>
<evidence type="ECO:0000256" key="1">
    <source>
        <dbReference type="SAM" id="Phobius"/>
    </source>
</evidence>
<dbReference type="Proteomes" id="UP000228934">
    <property type="component" value="Unassembled WGS sequence"/>
</dbReference>
<evidence type="ECO:0000313" key="3">
    <source>
        <dbReference type="Proteomes" id="UP000228934"/>
    </source>
</evidence>
<protein>
    <submittedName>
        <fullName evidence="2">Uncharacterized protein</fullName>
    </submittedName>
</protein>
<organism evidence="2 3">
    <name type="scientific">Aquarana catesbeiana</name>
    <name type="common">American bullfrog</name>
    <name type="synonym">Rana catesbeiana</name>
    <dbReference type="NCBI Taxonomy" id="8400"/>
    <lineage>
        <taxon>Eukaryota</taxon>
        <taxon>Metazoa</taxon>
        <taxon>Chordata</taxon>
        <taxon>Craniata</taxon>
        <taxon>Vertebrata</taxon>
        <taxon>Euteleostomi</taxon>
        <taxon>Amphibia</taxon>
        <taxon>Batrachia</taxon>
        <taxon>Anura</taxon>
        <taxon>Neobatrachia</taxon>
        <taxon>Ranoidea</taxon>
        <taxon>Ranidae</taxon>
        <taxon>Aquarana</taxon>
    </lineage>
</organism>